<keyword evidence="2" id="KW-1185">Reference proteome</keyword>
<gene>
    <name evidence="1" type="ORF">LSALG_LOCUS37815</name>
</gene>
<dbReference type="AlphaFoldDB" id="A0AA35ZUD8"/>
<evidence type="ECO:0000313" key="1">
    <source>
        <dbReference type="EMBL" id="CAI9299090.1"/>
    </source>
</evidence>
<proteinExistence type="predicted"/>
<reference evidence="1" key="1">
    <citation type="submission" date="2023-04" db="EMBL/GenBank/DDBJ databases">
        <authorList>
            <person name="Vijverberg K."/>
            <person name="Xiong W."/>
            <person name="Schranz E."/>
        </authorList>
    </citation>
    <scope>NUCLEOTIDE SEQUENCE</scope>
</reference>
<dbReference type="EMBL" id="OX465084">
    <property type="protein sequence ID" value="CAI9299090.1"/>
    <property type="molecule type" value="Genomic_DNA"/>
</dbReference>
<sequence length="253" mass="28948">MTKKKIKDRVILGNPSASPECVIPNMDVIDASPVSFAPPLGTLEGPSKPVSGKHKDINEEAISVVDVKGKRQMKFSYVYKSPFKERLIDFKPSLIQVENVVCEWLFSLQGNPGVLDSWSRILYHEEKFRGVNSPLRLFMNSNTTLLVEYTHLNETGKYKVFNESFSRSVCGDRDLKHEHIYLIVMNLKKRAFEVIDNGADDVDFDDKYGAVFKLLKKSFLKYLKEIGHVKANEMADNSITLVRFTMSWRTVYN</sequence>
<name>A0AA35ZUD8_LACSI</name>
<dbReference type="Proteomes" id="UP001177003">
    <property type="component" value="Chromosome 8"/>
</dbReference>
<evidence type="ECO:0000313" key="2">
    <source>
        <dbReference type="Proteomes" id="UP001177003"/>
    </source>
</evidence>
<organism evidence="1 2">
    <name type="scientific">Lactuca saligna</name>
    <name type="common">Willowleaf lettuce</name>
    <dbReference type="NCBI Taxonomy" id="75948"/>
    <lineage>
        <taxon>Eukaryota</taxon>
        <taxon>Viridiplantae</taxon>
        <taxon>Streptophyta</taxon>
        <taxon>Embryophyta</taxon>
        <taxon>Tracheophyta</taxon>
        <taxon>Spermatophyta</taxon>
        <taxon>Magnoliopsida</taxon>
        <taxon>eudicotyledons</taxon>
        <taxon>Gunneridae</taxon>
        <taxon>Pentapetalae</taxon>
        <taxon>asterids</taxon>
        <taxon>campanulids</taxon>
        <taxon>Asterales</taxon>
        <taxon>Asteraceae</taxon>
        <taxon>Cichorioideae</taxon>
        <taxon>Cichorieae</taxon>
        <taxon>Lactucinae</taxon>
        <taxon>Lactuca</taxon>
    </lineage>
</organism>
<accession>A0AA35ZUD8</accession>
<protein>
    <submittedName>
        <fullName evidence="1">Uncharacterized protein</fullName>
    </submittedName>
</protein>